<evidence type="ECO:0000256" key="2">
    <source>
        <dbReference type="ARBA" id="ARBA00009870"/>
    </source>
</evidence>
<feature type="domain" description="Rad21/Rec8-like protein N-terminal" evidence="6">
    <location>
        <begin position="19"/>
        <end position="123"/>
    </location>
</feature>
<evidence type="ECO:0000259" key="5">
    <source>
        <dbReference type="Pfam" id="PF04824"/>
    </source>
</evidence>
<comment type="similarity">
    <text evidence="2">Belongs to the rad21 family.</text>
</comment>
<evidence type="ECO:0000313" key="8">
    <source>
        <dbReference type="Proteomes" id="UP000236544"/>
    </source>
</evidence>
<dbReference type="CDD" id="cd21791">
    <property type="entry name" value="Rad21_Rec8_M_ScScc1p-like"/>
    <property type="match status" value="1"/>
</dbReference>
<feature type="domain" description="Rad21/Rec8-like protein C-terminal eukaryotic" evidence="5">
    <location>
        <begin position="527"/>
        <end position="564"/>
    </location>
</feature>
<keyword evidence="8" id="KW-1185">Reference proteome</keyword>
<evidence type="ECO:0000256" key="4">
    <source>
        <dbReference type="SAM" id="MobiDB-lite"/>
    </source>
</evidence>
<evidence type="ECO:0000259" key="6">
    <source>
        <dbReference type="Pfam" id="PF04825"/>
    </source>
</evidence>
<organism evidence="7 8">
    <name type="scientific">Lachancea quebecensis</name>
    <dbReference type="NCBI Taxonomy" id="1654605"/>
    <lineage>
        <taxon>Eukaryota</taxon>
        <taxon>Fungi</taxon>
        <taxon>Dikarya</taxon>
        <taxon>Ascomycota</taxon>
        <taxon>Saccharomycotina</taxon>
        <taxon>Saccharomycetes</taxon>
        <taxon>Saccharomycetales</taxon>
        <taxon>Saccharomycetaceae</taxon>
        <taxon>Lachancea</taxon>
    </lineage>
</organism>
<accession>A0A0P1KRB9</accession>
<feature type="region of interest" description="Disordered" evidence="4">
    <location>
        <begin position="273"/>
        <end position="330"/>
    </location>
</feature>
<dbReference type="InterPro" id="IPR006909">
    <property type="entry name" value="Rad21/Rec8_C_eu"/>
</dbReference>
<dbReference type="GO" id="GO:1990414">
    <property type="term" value="P:replication-born double-strand break repair via sister chromatid exchange"/>
    <property type="evidence" value="ECO:0007669"/>
    <property type="project" value="TreeGrafter"/>
</dbReference>
<dbReference type="InterPro" id="IPR023093">
    <property type="entry name" value="ScpA-like_C"/>
</dbReference>
<dbReference type="GO" id="GO:0007064">
    <property type="term" value="P:mitotic sister chromatid cohesion"/>
    <property type="evidence" value="ECO:0007669"/>
    <property type="project" value="TreeGrafter"/>
</dbReference>
<dbReference type="InterPro" id="IPR039781">
    <property type="entry name" value="Rad21/Rec8-like"/>
</dbReference>
<dbReference type="Pfam" id="PF04825">
    <property type="entry name" value="Rad21_Rec8_N"/>
    <property type="match status" value="1"/>
</dbReference>
<dbReference type="GO" id="GO:0003682">
    <property type="term" value="F:chromatin binding"/>
    <property type="evidence" value="ECO:0007669"/>
    <property type="project" value="TreeGrafter"/>
</dbReference>
<dbReference type="Proteomes" id="UP000236544">
    <property type="component" value="Unassembled WGS sequence"/>
</dbReference>
<dbReference type="InterPro" id="IPR036390">
    <property type="entry name" value="WH_DNA-bd_sf"/>
</dbReference>
<dbReference type="InterPro" id="IPR006910">
    <property type="entry name" value="Rad21_Rec8_N"/>
</dbReference>
<feature type="compositionally biased region" description="Basic and acidic residues" evidence="4">
    <location>
        <begin position="280"/>
        <end position="301"/>
    </location>
</feature>
<dbReference type="AlphaFoldDB" id="A0A0P1KRB9"/>
<feature type="compositionally biased region" description="Polar residues" evidence="4">
    <location>
        <begin position="456"/>
        <end position="475"/>
    </location>
</feature>
<dbReference type="GO" id="GO:0030892">
    <property type="term" value="C:mitotic cohesin complex"/>
    <property type="evidence" value="ECO:0007669"/>
    <property type="project" value="TreeGrafter"/>
</dbReference>
<dbReference type="Gene3D" id="1.10.10.580">
    <property type="entry name" value="Structural maintenance of chromosome 1. Chain E"/>
    <property type="match status" value="1"/>
</dbReference>
<name>A0A0P1KRB9_9SACH</name>
<feature type="region of interest" description="Disordered" evidence="4">
    <location>
        <begin position="456"/>
        <end position="477"/>
    </location>
</feature>
<evidence type="ECO:0000256" key="3">
    <source>
        <dbReference type="ARBA" id="ARBA00023242"/>
    </source>
</evidence>
<dbReference type="SUPFAM" id="SSF46785">
    <property type="entry name" value="Winged helix' DNA-binding domain"/>
    <property type="match status" value="1"/>
</dbReference>
<protein>
    <submittedName>
        <fullName evidence="7">LAQU0S06e03092g1_1</fullName>
    </submittedName>
</protein>
<comment type="subcellular location">
    <subcellularLocation>
        <location evidence="1">Nucleus</location>
    </subcellularLocation>
</comment>
<evidence type="ECO:0000256" key="1">
    <source>
        <dbReference type="ARBA" id="ARBA00004123"/>
    </source>
</evidence>
<sequence length="576" mass="64056">MALETMTQPTSRTPTFIQLTSNNGPLAQVWLASNMSHTVSKSVSQQTDIVRSVREIARVAGCSEDAESLEPITLRVSGELLHGVVRVYSKKTSLLLNDIKDTLTRMMSLFRFNQPSLTLQVEKTTLSNPGQYLLQDAVTEREVLLVPGLEFLDEQAIPRGFMEREGVAERHVQGAAPWETSIEVGRNLRPGEELGHNTSSLELDFDLDNTQTKAWGEGTNTTINKSAQTNSALIGDDDFPIDDNNDWDLGIRDQSIEAHSDLEEDRSIELGRRAVPGALEQEHTEFDFDLELEKEPEERGTELSPEPEGISNVPMSSPPRSRQQRADISRLKPLIADAETELRDDIVKVSEVSPNSRTIDHQQHRPIENADKKRLWTQVSESIDYLPQSILGSLLSYSSIKRARTFMGEPQTIEEEPQLEASLGFDEGIITGHEEAEEFPAPFDSDGEIELENEAANSTSVSAGTYELSSSQLGERSSPKIQLETGEYISEGTHELAGQLRTQFLDSETLKFSECLKFKAEKDQRGEGITKKQASKVFFDLLSLANMDCINIGQEVDFGEISLTSTDSLHNKFVAV</sequence>
<dbReference type="PANTHER" id="PTHR12585:SF69">
    <property type="entry name" value="FI11703P"/>
    <property type="match status" value="1"/>
</dbReference>
<evidence type="ECO:0000313" key="7">
    <source>
        <dbReference type="EMBL" id="CUS22661.1"/>
    </source>
</evidence>
<gene>
    <name evidence="7" type="ORF">LAQU0_S06e03092g</name>
</gene>
<proteinExistence type="inferred from homology"/>
<dbReference type="PANTHER" id="PTHR12585">
    <property type="entry name" value="SCC1 / RAD21 FAMILY MEMBER"/>
    <property type="match status" value="1"/>
</dbReference>
<dbReference type="GO" id="GO:0005634">
    <property type="term" value="C:nucleus"/>
    <property type="evidence" value="ECO:0007669"/>
    <property type="project" value="UniProtKB-SubCell"/>
</dbReference>
<keyword evidence="3" id="KW-0539">Nucleus</keyword>
<dbReference type="Pfam" id="PF04824">
    <property type="entry name" value="Rad21_Rec8"/>
    <property type="match status" value="1"/>
</dbReference>
<dbReference type="OrthoDB" id="10071381at2759"/>
<dbReference type="EMBL" id="LN890530">
    <property type="protein sequence ID" value="CUS22661.1"/>
    <property type="molecule type" value="Genomic_DNA"/>
</dbReference>
<reference evidence="8" key="1">
    <citation type="submission" date="2015-10" db="EMBL/GenBank/DDBJ databases">
        <authorList>
            <person name="Devillers H."/>
        </authorList>
    </citation>
    <scope>NUCLEOTIDE SEQUENCE [LARGE SCALE GENOMIC DNA]</scope>
</reference>